<dbReference type="InterPro" id="IPR036116">
    <property type="entry name" value="FN3_sf"/>
</dbReference>
<evidence type="ECO:0000256" key="8">
    <source>
        <dbReference type="ARBA" id="ARBA00023319"/>
    </source>
</evidence>
<evidence type="ECO:0000256" key="4">
    <source>
        <dbReference type="ARBA" id="ARBA00022889"/>
    </source>
</evidence>
<dbReference type="EMBL" id="CAHIKZ030000188">
    <property type="protein sequence ID" value="CAE1158849.1"/>
    <property type="molecule type" value="Genomic_DNA"/>
</dbReference>
<comment type="caution">
    <text evidence="12">The sequence shown here is derived from an EMBL/GenBank/DDBJ whole genome shotgun (WGS) entry which is preliminary data.</text>
</comment>
<feature type="transmembrane region" description="Helical" evidence="10">
    <location>
        <begin position="116"/>
        <end position="140"/>
    </location>
</feature>
<name>A0A812AWT4_ACAPH</name>
<dbReference type="GO" id="GO:0007155">
    <property type="term" value="P:cell adhesion"/>
    <property type="evidence" value="ECO:0007669"/>
    <property type="project" value="UniProtKB-KW"/>
</dbReference>
<keyword evidence="4" id="KW-0130">Cell adhesion</keyword>
<evidence type="ECO:0000256" key="6">
    <source>
        <dbReference type="ARBA" id="ARBA00023136"/>
    </source>
</evidence>
<evidence type="ECO:0000259" key="11">
    <source>
        <dbReference type="PROSITE" id="PS50853"/>
    </source>
</evidence>
<accession>A0A812AWT4</accession>
<feature type="compositionally biased region" description="Low complexity" evidence="9">
    <location>
        <begin position="246"/>
        <end position="261"/>
    </location>
</feature>
<dbReference type="PROSITE" id="PS50853">
    <property type="entry name" value="FN3"/>
    <property type="match status" value="1"/>
</dbReference>
<gene>
    <name evidence="12" type="ORF">SPHA_5711</name>
</gene>
<protein>
    <submittedName>
        <fullName evidence="12">DSCAM</fullName>
    </submittedName>
</protein>
<dbReference type="GO" id="GO:0016020">
    <property type="term" value="C:membrane"/>
    <property type="evidence" value="ECO:0007669"/>
    <property type="project" value="UniProtKB-SubCell"/>
</dbReference>
<sequence length="465" mass="51485">MPPQDLLVQSVNMTSIKLDLTAWSSAGCPINFYTVKYRLYGDTQWVEVSNHVDGNMTSFTVQDLRPATWYVMKMTAHNEAGSTDSLLKFGTLTDTGSTILPLFVVHRKEGKFYEKIYVMLPLCTGIVVILIAAVALLLWCRRRSERLRFKEFHLPKTASNLRLDITAETSLMNDLDKRLNLDMDSGGGTLEPYGKHNVNLRTTGQSEEVGSCGVAGGQHGATGNHHTSWLLHATFPGRTGTNKTASVPGSPSRSGIPSRCWTSSKSSYTTTTTSATSRYLNYAVPKTDFRSSLHATLTKDSASAYTDVEIDKCEKLLGPPVSSSSSSSSSSSPRFPILGIVRRWPPVSATSGSYSPSATATRFSQRYAANIRNQPSLRSHRCTSRPQSTHNAFAASYDFFCTFLFLPVLILRPYIVFNLSQSSFIKSRSRNHYVVTNHLNTKFFNHLHLLLCSMLVSSSLLSHLY</sequence>
<dbReference type="OrthoDB" id="5969272at2759"/>
<reference evidence="12" key="1">
    <citation type="submission" date="2021-01" db="EMBL/GenBank/DDBJ databases">
        <authorList>
            <person name="Li R."/>
            <person name="Bekaert M."/>
        </authorList>
    </citation>
    <scope>NUCLEOTIDE SEQUENCE</scope>
    <source>
        <strain evidence="12">Farmed</strain>
    </source>
</reference>
<feature type="transmembrane region" description="Helical" evidence="10">
    <location>
        <begin position="395"/>
        <end position="415"/>
    </location>
</feature>
<dbReference type="SUPFAM" id="SSF49265">
    <property type="entry name" value="Fibronectin type III"/>
    <property type="match status" value="1"/>
</dbReference>
<keyword evidence="7" id="KW-1015">Disulfide bond</keyword>
<evidence type="ECO:0000313" key="12">
    <source>
        <dbReference type="EMBL" id="CAE1158849.1"/>
    </source>
</evidence>
<dbReference type="InterPro" id="IPR003961">
    <property type="entry name" value="FN3_dom"/>
</dbReference>
<feature type="domain" description="Fibronectin type-III" evidence="11">
    <location>
        <begin position="2"/>
        <end position="98"/>
    </location>
</feature>
<dbReference type="Gene3D" id="2.60.40.10">
    <property type="entry name" value="Immunoglobulins"/>
    <property type="match status" value="1"/>
</dbReference>
<dbReference type="AlphaFoldDB" id="A0A812AWT4"/>
<organism evidence="12 13">
    <name type="scientific">Acanthosepion pharaonis</name>
    <name type="common">Pharaoh cuttlefish</name>
    <name type="synonym">Sepia pharaonis</name>
    <dbReference type="NCBI Taxonomy" id="158019"/>
    <lineage>
        <taxon>Eukaryota</taxon>
        <taxon>Metazoa</taxon>
        <taxon>Spiralia</taxon>
        <taxon>Lophotrochozoa</taxon>
        <taxon>Mollusca</taxon>
        <taxon>Cephalopoda</taxon>
        <taxon>Coleoidea</taxon>
        <taxon>Decapodiformes</taxon>
        <taxon>Sepiida</taxon>
        <taxon>Sepiina</taxon>
        <taxon>Sepiidae</taxon>
        <taxon>Acanthosepion</taxon>
    </lineage>
</organism>
<evidence type="ECO:0000256" key="9">
    <source>
        <dbReference type="SAM" id="MobiDB-lite"/>
    </source>
</evidence>
<keyword evidence="3" id="KW-0732">Signal</keyword>
<feature type="region of interest" description="Disordered" evidence="9">
    <location>
        <begin position="240"/>
        <end position="261"/>
    </location>
</feature>
<evidence type="ECO:0000256" key="5">
    <source>
        <dbReference type="ARBA" id="ARBA00022989"/>
    </source>
</evidence>
<dbReference type="Pfam" id="PF25059">
    <property type="entry name" value="FN3_DSCAM-DSCAML_C"/>
    <property type="match status" value="1"/>
</dbReference>
<dbReference type="Proteomes" id="UP000597762">
    <property type="component" value="Unassembled WGS sequence"/>
</dbReference>
<evidence type="ECO:0000313" key="13">
    <source>
        <dbReference type="Proteomes" id="UP000597762"/>
    </source>
</evidence>
<evidence type="ECO:0000256" key="2">
    <source>
        <dbReference type="ARBA" id="ARBA00022692"/>
    </source>
</evidence>
<dbReference type="CDD" id="cd00063">
    <property type="entry name" value="FN3"/>
    <property type="match status" value="1"/>
</dbReference>
<keyword evidence="2 10" id="KW-0812">Transmembrane</keyword>
<keyword evidence="6 10" id="KW-0472">Membrane</keyword>
<proteinExistence type="predicted"/>
<keyword evidence="8" id="KW-0393">Immunoglobulin domain</keyword>
<evidence type="ECO:0000256" key="10">
    <source>
        <dbReference type="SAM" id="Phobius"/>
    </source>
</evidence>
<keyword evidence="13" id="KW-1185">Reference proteome</keyword>
<evidence type="ECO:0000256" key="1">
    <source>
        <dbReference type="ARBA" id="ARBA00004167"/>
    </source>
</evidence>
<dbReference type="InterPro" id="IPR056754">
    <property type="entry name" value="DSCAM/DSCAML_C"/>
</dbReference>
<comment type="subcellular location">
    <subcellularLocation>
        <location evidence="1">Membrane</location>
        <topology evidence="1">Single-pass membrane protein</topology>
    </subcellularLocation>
</comment>
<evidence type="ECO:0000256" key="3">
    <source>
        <dbReference type="ARBA" id="ARBA00022729"/>
    </source>
</evidence>
<keyword evidence="5 10" id="KW-1133">Transmembrane helix</keyword>
<dbReference type="InterPro" id="IPR013783">
    <property type="entry name" value="Ig-like_fold"/>
</dbReference>
<evidence type="ECO:0000256" key="7">
    <source>
        <dbReference type="ARBA" id="ARBA00023157"/>
    </source>
</evidence>